<keyword evidence="5" id="KW-1185">Reference proteome</keyword>
<dbReference type="EMBL" id="FQYP01000009">
    <property type="protein sequence ID" value="SHJ48272.1"/>
    <property type="molecule type" value="Genomic_DNA"/>
</dbReference>
<dbReference type="InterPro" id="IPR050964">
    <property type="entry name" value="Striated_Muscle_Regulatory"/>
</dbReference>
<keyword evidence="1" id="KW-0677">Repeat</keyword>
<organism evidence="4 5">
    <name type="scientific">Aquimarina spongiae</name>
    <dbReference type="NCBI Taxonomy" id="570521"/>
    <lineage>
        <taxon>Bacteria</taxon>
        <taxon>Pseudomonadati</taxon>
        <taxon>Bacteroidota</taxon>
        <taxon>Flavobacteriia</taxon>
        <taxon>Flavobacteriales</taxon>
        <taxon>Flavobacteriaceae</taxon>
        <taxon>Aquimarina</taxon>
    </lineage>
</organism>
<feature type="signal peptide" evidence="2">
    <location>
        <begin position="1"/>
        <end position="31"/>
    </location>
</feature>
<keyword evidence="2" id="KW-0732">Signal</keyword>
<dbReference type="Gene3D" id="2.60.40.10">
    <property type="entry name" value="Immunoglobulins"/>
    <property type="match status" value="4"/>
</dbReference>
<feature type="chain" id="PRO_5013223401" description="Fibronectin type-III domain-containing protein" evidence="2">
    <location>
        <begin position="32"/>
        <end position="702"/>
    </location>
</feature>
<feature type="domain" description="Fibronectin type-III" evidence="3">
    <location>
        <begin position="516"/>
        <end position="614"/>
    </location>
</feature>
<dbReference type="PANTHER" id="PTHR13817">
    <property type="entry name" value="TITIN"/>
    <property type="match status" value="1"/>
</dbReference>
<dbReference type="PANTHER" id="PTHR13817:SF166">
    <property type="entry name" value="NEURONAL IGCAM-RELATED"/>
    <property type="match status" value="1"/>
</dbReference>
<proteinExistence type="predicted"/>
<sequence length="702" mass="79804">MYHIKGALSSNSLKRSICLFILFVVSLSAFTQNVGQDPTIQVIARVQNEKILLRWAPTSPSAWMKANTYGYQIERYTVSRNGILVSPPEKKILTSAPLIPEPLEEWQTLAENNDYAAILAQALFGENFEVEGMEDEGAMAQIINKSKEAEQRFSFALFAADMNFEGAKMAALGYEDRSISDNEEYLYRISAVVPENLLKIHSGSVVVKSLQPEPLPAPIDLIAIPDDKTILLTWEYEMFKSLFTTYYVEKSENGIDFTQLEDIPLVNLSRTSESERQRMQYVDTLSVNNKKYYYRVKGISPFGEESLPSEVVSAEGIKKLTAIPHIVNYTLEDINTVLIEWEFPKAVEGNILRFELNWSMNKKGPYTIVDKDLLPNSRKTRYQKLAPSNYFTITAIGKNNQKKESLSAFVQTIDETPPTPPIGFEGTIDSLGIVTLQWQPNMEKDILGYRIFRGNLANEEVSQITIAPIEKAVFRDTVQIKSLNNEVFYQVVAVDRRFNMSDYSEKIKLEKPDVIPPSSPTFVDYKINTNGVYLEWIRSSSTDVESHQLYRQNTEESEKGWELLLTTKTETSFTDTTLKSNTKYRYAIFAKDNTGLISEASTPVTLVFKNTVPDMIKGFSVIADRTNNKINLNWRNTSKDIAEILIYKSKKEEDPVLWKQVLGSINKIEDRSVSPNNIYVYHLKAITTNGSHSTIKTKEIEF</sequence>
<protein>
    <recommendedName>
        <fullName evidence="3">Fibronectin type-III domain-containing protein</fullName>
    </recommendedName>
</protein>
<evidence type="ECO:0000256" key="1">
    <source>
        <dbReference type="ARBA" id="ARBA00022737"/>
    </source>
</evidence>
<dbReference type="SUPFAM" id="SSF49265">
    <property type="entry name" value="Fibronectin type III"/>
    <property type="match status" value="3"/>
</dbReference>
<accession>A0A1M6JNQ8</accession>
<dbReference type="STRING" id="570521.SAMN04488508_109163"/>
<dbReference type="OrthoDB" id="923194at2"/>
<evidence type="ECO:0000313" key="4">
    <source>
        <dbReference type="EMBL" id="SHJ48272.1"/>
    </source>
</evidence>
<dbReference type="RefSeq" id="WP_073320033.1">
    <property type="nucleotide sequence ID" value="NZ_FQYP01000009.1"/>
</dbReference>
<dbReference type="Proteomes" id="UP000184432">
    <property type="component" value="Unassembled WGS sequence"/>
</dbReference>
<evidence type="ECO:0000256" key="2">
    <source>
        <dbReference type="SAM" id="SignalP"/>
    </source>
</evidence>
<reference evidence="5" key="1">
    <citation type="submission" date="2016-11" db="EMBL/GenBank/DDBJ databases">
        <authorList>
            <person name="Varghese N."/>
            <person name="Submissions S."/>
        </authorList>
    </citation>
    <scope>NUCLEOTIDE SEQUENCE [LARGE SCALE GENOMIC DNA]</scope>
    <source>
        <strain evidence="5">DSM 22623</strain>
    </source>
</reference>
<evidence type="ECO:0000313" key="5">
    <source>
        <dbReference type="Proteomes" id="UP000184432"/>
    </source>
</evidence>
<dbReference type="SMART" id="SM00060">
    <property type="entry name" value="FN3"/>
    <property type="match status" value="5"/>
</dbReference>
<dbReference type="InterPro" id="IPR036116">
    <property type="entry name" value="FN3_sf"/>
</dbReference>
<evidence type="ECO:0000259" key="3">
    <source>
        <dbReference type="PROSITE" id="PS50853"/>
    </source>
</evidence>
<name>A0A1M6JNQ8_9FLAO</name>
<dbReference type="CDD" id="cd00063">
    <property type="entry name" value="FN3"/>
    <property type="match status" value="1"/>
</dbReference>
<dbReference type="PROSITE" id="PS50853">
    <property type="entry name" value="FN3"/>
    <property type="match status" value="1"/>
</dbReference>
<gene>
    <name evidence="4" type="ORF">SAMN04488508_109163</name>
</gene>
<dbReference type="InterPro" id="IPR003961">
    <property type="entry name" value="FN3_dom"/>
</dbReference>
<dbReference type="AlphaFoldDB" id="A0A1M6JNQ8"/>
<dbReference type="InterPro" id="IPR013783">
    <property type="entry name" value="Ig-like_fold"/>
</dbReference>